<dbReference type="PRINTS" id="PR01434">
    <property type="entry name" value="NADHDHGNASE5"/>
</dbReference>
<comment type="function">
    <text evidence="16">Core subunit of the mitochondrial membrane respiratory chain NADH dehydrogenase (Complex I) which catalyzes electron transfer from NADH through the respiratory chain, using ubiquinone as an electron acceptor. Essential for the catalytic activity and assembly of complex I.</text>
</comment>
<evidence type="ECO:0000259" key="19">
    <source>
        <dbReference type="Pfam" id="PF06455"/>
    </source>
</evidence>
<dbReference type="EC" id="7.1.1.2" evidence="2 16"/>
<evidence type="ECO:0000256" key="1">
    <source>
        <dbReference type="ARBA" id="ARBA00004448"/>
    </source>
</evidence>
<evidence type="ECO:0000259" key="18">
    <source>
        <dbReference type="Pfam" id="PF00662"/>
    </source>
</evidence>
<dbReference type="GO" id="GO:0005743">
    <property type="term" value="C:mitochondrial inner membrane"/>
    <property type="evidence" value="ECO:0007669"/>
    <property type="project" value="UniProtKB-SubCell"/>
</dbReference>
<dbReference type="Pfam" id="PF00361">
    <property type="entry name" value="Proton_antipo_M"/>
    <property type="match status" value="1"/>
</dbReference>
<accession>A0A4P8KY78</accession>
<gene>
    <name evidence="20" type="primary">ND5</name>
</gene>
<evidence type="ECO:0000256" key="8">
    <source>
        <dbReference type="ARBA" id="ARBA00022967"/>
    </source>
</evidence>
<feature type="transmembrane region" description="Helical" evidence="16">
    <location>
        <begin position="296"/>
        <end position="316"/>
    </location>
</feature>
<keyword evidence="13 16" id="KW-0496">Mitochondrion</keyword>
<dbReference type="InterPro" id="IPR001516">
    <property type="entry name" value="Proton_antipo_N"/>
</dbReference>
<feature type="transmembrane region" description="Helical" evidence="16">
    <location>
        <begin position="452"/>
        <end position="471"/>
    </location>
</feature>
<reference evidence="20" key="1">
    <citation type="submission" date="2018-02" db="EMBL/GenBank/DDBJ databases">
        <title>Phylogenetic relationship among Sanguinolaria species (Mollusca: Sanguinolaria) based on complete mitochondria genome.</title>
        <authorList>
            <person name="Sun S."/>
            <person name="Jiang L."/>
            <person name="Li Q."/>
            <person name="Kong L."/>
        </authorList>
    </citation>
    <scope>NUCLEOTIDE SEQUENCE</scope>
</reference>
<sequence>MVYYPSKVYSYFNLLACFILWVGWMGLYFVMGRGVVLFEVDLLCGELLNMSVPFVLDTYSVMFSFVVLLISSSVMLYNGFYMDGEVFYNRFCKLVLLFVLSMLFLVFIPSLLGLMVGWDGLGLTSYLLVIYYQDKRSLGSGTLTVLSNRIGDVLFFIGIGLASSVSSWGFLDLGQEKAYLFWGVIIVGCMTKSAQIPFSAWLPAAMAAPSPVSALVHSSTLVTAGVYVLIRFSACISGGWFMFLGMASTLTMLMSAVSAVFEPDAKKVVALSTLSQLGVMMFAISMGAISVCYFHMVSHALFKALMFLCVGAVIHFSGIQDLRYLGGFLYSSPVIMGWLTVACLSLMGFPFLSGFYSKDLVLEAFLTSDMSVLFVAMSVLATCLTAFYSGLMLYSVSTFSIGASYSSSMISSYYVIVPCSILGIGALFGGITMQSFSLGFNVMFYVQGLFKLVPILCVVSGLCALGGFVMIRGLNYSLLNLDDYEGSMGLAERAVDMLAKMWFMPFLSSDLFSSRSLSLSRGVKDYIEDGHLEYSLGSEGVWVASNSWSSYYVGSQSDYIGLCFVKGVLFFVIIVFISSGM</sequence>
<feature type="transmembrane region" description="Helical" evidence="16">
    <location>
        <begin position="179"/>
        <end position="202"/>
    </location>
</feature>
<evidence type="ECO:0000256" key="13">
    <source>
        <dbReference type="ARBA" id="ARBA00023128"/>
    </source>
</evidence>
<feature type="transmembrane region" description="Helical" evidence="16">
    <location>
        <begin position="153"/>
        <end position="173"/>
    </location>
</feature>
<keyword evidence="14 16" id="KW-0472">Membrane</keyword>
<feature type="transmembrane region" description="Helical" evidence="16">
    <location>
        <begin position="214"/>
        <end position="234"/>
    </location>
</feature>
<dbReference type="GO" id="GO:0015990">
    <property type="term" value="P:electron transport coupled proton transport"/>
    <property type="evidence" value="ECO:0007669"/>
    <property type="project" value="TreeGrafter"/>
</dbReference>
<evidence type="ECO:0000256" key="3">
    <source>
        <dbReference type="ARBA" id="ARBA00021096"/>
    </source>
</evidence>
<evidence type="ECO:0000256" key="9">
    <source>
        <dbReference type="ARBA" id="ARBA00022982"/>
    </source>
</evidence>
<evidence type="ECO:0000256" key="15">
    <source>
        <dbReference type="ARBA" id="ARBA00049551"/>
    </source>
</evidence>
<dbReference type="CTD" id="4540"/>
<dbReference type="InterPro" id="IPR003945">
    <property type="entry name" value="NU5C-like"/>
</dbReference>
<evidence type="ECO:0000256" key="16">
    <source>
        <dbReference type="RuleBase" id="RU003404"/>
    </source>
</evidence>
<keyword evidence="6 16" id="KW-0812">Transmembrane</keyword>
<organism evidence="20">
    <name type="scientific">Hiatula acuta</name>
    <dbReference type="NCBI Taxonomy" id="2341034"/>
    <lineage>
        <taxon>Eukaryota</taxon>
        <taxon>Metazoa</taxon>
        <taxon>Spiralia</taxon>
        <taxon>Lophotrochozoa</taxon>
        <taxon>Mollusca</taxon>
        <taxon>Bivalvia</taxon>
        <taxon>Autobranchia</taxon>
        <taxon>Heteroconchia</taxon>
        <taxon>Euheterodonta</taxon>
        <taxon>Imparidentia</taxon>
        <taxon>Neoheterodontei</taxon>
        <taxon>Cardiida</taxon>
        <taxon>Tellinoidea</taxon>
        <taxon>Psammobiidae</taxon>
        <taxon>Hiatula</taxon>
    </lineage>
</organism>
<feature type="transmembrane region" description="Helical" evidence="16">
    <location>
        <begin position="268"/>
        <end position="290"/>
    </location>
</feature>
<evidence type="ECO:0000313" key="20">
    <source>
        <dbReference type="EMBL" id="QCQ20453.1"/>
    </source>
</evidence>
<feature type="transmembrane region" description="Helical" evidence="16">
    <location>
        <begin position="91"/>
        <end position="108"/>
    </location>
</feature>
<keyword evidence="11 16" id="KW-0520">NAD</keyword>
<dbReference type="EMBL" id="MG978991">
    <property type="protein sequence ID" value="QCQ20453.1"/>
    <property type="molecule type" value="Genomic_DNA"/>
</dbReference>
<feature type="transmembrane region" description="Helical" evidence="16">
    <location>
        <begin position="12"/>
        <end position="38"/>
    </location>
</feature>
<keyword evidence="7" id="KW-0999">Mitochondrion inner membrane</keyword>
<keyword evidence="9" id="KW-0249">Electron transport</keyword>
<dbReference type="GO" id="GO:0042773">
    <property type="term" value="P:ATP synthesis coupled electron transport"/>
    <property type="evidence" value="ECO:0007669"/>
    <property type="project" value="InterPro"/>
</dbReference>
<dbReference type="PANTHER" id="PTHR42829:SF2">
    <property type="entry name" value="NADH-UBIQUINONE OXIDOREDUCTASE CHAIN 5"/>
    <property type="match status" value="1"/>
</dbReference>
<evidence type="ECO:0000256" key="12">
    <source>
        <dbReference type="ARBA" id="ARBA00023075"/>
    </source>
</evidence>
<feature type="domain" description="NADH-Ubiquinone oxidoreductase (complex I) chain 5 N-terminal" evidence="18">
    <location>
        <begin position="48"/>
        <end position="91"/>
    </location>
</feature>
<dbReference type="InterPro" id="IPR001750">
    <property type="entry name" value="ND/Mrp_TM"/>
</dbReference>
<keyword evidence="10 16" id="KW-1133">Transmembrane helix</keyword>
<feature type="transmembrane region" description="Helical" evidence="16">
    <location>
        <begin position="58"/>
        <end position="79"/>
    </location>
</feature>
<dbReference type="AlphaFoldDB" id="A0A4P8KY78"/>
<keyword evidence="4 16" id="KW-0813">Transport</keyword>
<evidence type="ECO:0000256" key="14">
    <source>
        <dbReference type="ARBA" id="ARBA00023136"/>
    </source>
</evidence>
<dbReference type="Pfam" id="PF06455">
    <property type="entry name" value="NADH5_C"/>
    <property type="match status" value="1"/>
</dbReference>
<comment type="subcellular location">
    <subcellularLocation>
        <location evidence="1">Mitochondrion inner membrane</location>
        <topology evidence="1">Multi-pass membrane protein</topology>
    </subcellularLocation>
</comment>
<name>A0A4P8KY78_9BIVA</name>
<keyword evidence="12 16" id="KW-0830">Ubiquinone</keyword>
<proteinExistence type="inferred from homology"/>
<evidence type="ECO:0000256" key="5">
    <source>
        <dbReference type="ARBA" id="ARBA00022660"/>
    </source>
</evidence>
<comment type="catalytic activity">
    <reaction evidence="15 16">
        <text>a ubiquinone + NADH + 5 H(+)(in) = a ubiquinol + NAD(+) + 4 H(+)(out)</text>
        <dbReference type="Rhea" id="RHEA:29091"/>
        <dbReference type="Rhea" id="RHEA-COMP:9565"/>
        <dbReference type="Rhea" id="RHEA-COMP:9566"/>
        <dbReference type="ChEBI" id="CHEBI:15378"/>
        <dbReference type="ChEBI" id="CHEBI:16389"/>
        <dbReference type="ChEBI" id="CHEBI:17976"/>
        <dbReference type="ChEBI" id="CHEBI:57540"/>
        <dbReference type="ChEBI" id="CHEBI:57945"/>
        <dbReference type="EC" id="7.1.1.2"/>
    </reaction>
</comment>
<keyword evidence="5" id="KW-0679">Respiratory chain</keyword>
<dbReference type="InterPro" id="IPR010934">
    <property type="entry name" value="NADH_DH_su5_C"/>
</dbReference>
<evidence type="ECO:0000256" key="7">
    <source>
        <dbReference type="ARBA" id="ARBA00022792"/>
    </source>
</evidence>
<feature type="domain" description="NADH:quinone oxidoreductase/Mrp antiporter transmembrane" evidence="17">
    <location>
        <begin position="110"/>
        <end position="385"/>
    </location>
</feature>
<dbReference type="RefSeq" id="YP_009642889.1">
    <property type="nucleotide sequence ID" value="NC_042421.1"/>
</dbReference>
<dbReference type="GeneID" id="41702799"/>
<evidence type="ECO:0000256" key="11">
    <source>
        <dbReference type="ARBA" id="ARBA00023027"/>
    </source>
</evidence>
<feature type="transmembrane region" description="Helical" evidence="16">
    <location>
        <begin position="240"/>
        <end position="261"/>
    </location>
</feature>
<comment type="similarity">
    <text evidence="16">Belongs to the complex I subunit 5 family.</text>
</comment>
<dbReference type="GO" id="GO:0003954">
    <property type="term" value="F:NADH dehydrogenase activity"/>
    <property type="evidence" value="ECO:0007669"/>
    <property type="project" value="TreeGrafter"/>
</dbReference>
<feature type="transmembrane region" description="Helical" evidence="16">
    <location>
        <begin position="328"/>
        <end position="352"/>
    </location>
</feature>
<evidence type="ECO:0000256" key="10">
    <source>
        <dbReference type="ARBA" id="ARBA00022989"/>
    </source>
</evidence>
<dbReference type="PANTHER" id="PTHR42829">
    <property type="entry name" value="NADH-UBIQUINONE OXIDOREDUCTASE CHAIN 5"/>
    <property type="match status" value="1"/>
</dbReference>
<keyword evidence="8" id="KW-1278">Translocase</keyword>
<feature type="transmembrane region" description="Helical" evidence="16">
    <location>
        <begin position="413"/>
        <end position="432"/>
    </location>
</feature>
<feature type="transmembrane region" description="Helical" evidence="16">
    <location>
        <begin position="559"/>
        <end position="578"/>
    </location>
</feature>
<protein>
    <recommendedName>
        <fullName evidence="3 16">NADH-ubiquinone oxidoreductase chain 5</fullName>
        <ecNumber evidence="2 16">7.1.1.2</ecNumber>
    </recommendedName>
</protein>
<geneLocation type="mitochondrion" evidence="20"/>
<dbReference type="GO" id="GO:0008137">
    <property type="term" value="F:NADH dehydrogenase (ubiquinone) activity"/>
    <property type="evidence" value="ECO:0007669"/>
    <property type="project" value="UniProtKB-EC"/>
</dbReference>
<evidence type="ECO:0000259" key="17">
    <source>
        <dbReference type="Pfam" id="PF00361"/>
    </source>
</evidence>
<evidence type="ECO:0000256" key="2">
    <source>
        <dbReference type="ARBA" id="ARBA00012944"/>
    </source>
</evidence>
<feature type="domain" description="NADH dehydrogenase subunit 5 C-terminal" evidence="19">
    <location>
        <begin position="391"/>
        <end position="576"/>
    </location>
</feature>
<evidence type="ECO:0000256" key="6">
    <source>
        <dbReference type="ARBA" id="ARBA00022692"/>
    </source>
</evidence>
<dbReference type="Pfam" id="PF00662">
    <property type="entry name" value="Proton_antipo_N"/>
    <property type="match status" value="1"/>
</dbReference>
<evidence type="ECO:0000256" key="4">
    <source>
        <dbReference type="ARBA" id="ARBA00022448"/>
    </source>
</evidence>
<feature type="transmembrane region" description="Helical" evidence="16">
    <location>
        <begin position="372"/>
        <end position="393"/>
    </location>
</feature>